<dbReference type="SUPFAM" id="SSF103481">
    <property type="entry name" value="Multidrug resistance efflux transporter EmrE"/>
    <property type="match status" value="2"/>
</dbReference>
<evidence type="ECO:0000256" key="1">
    <source>
        <dbReference type="ARBA" id="ARBA00004651"/>
    </source>
</evidence>
<dbReference type="InterPro" id="IPR051258">
    <property type="entry name" value="Diverse_Substrate_Transporter"/>
</dbReference>
<evidence type="ECO:0000256" key="4">
    <source>
        <dbReference type="ARBA" id="ARBA00022989"/>
    </source>
</evidence>
<keyword evidence="5 6" id="KW-0472">Membrane</keyword>
<accession>A0AB73IPV8</accession>
<dbReference type="GO" id="GO:0005886">
    <property type="term" value="C:plasma membrane"/>
    <property type="evidence" value="ECO:0007669"/>
    <property type="project" value="UniProtKB-SubCell"/>
</dbReference>
<feature type="transmembrane region" description="Helical" evidence="6">
    <location>
        <begin position="16"/>
        <end position="33"/>
    </location>
</feature>
<sequence length="261" mass="28720">MTPADKRIALDLSRGASPRLEGVFIAVIAWVVFRENVDYQVFLGMVAIVAGGALLSWHPGAAGVPLGALLVAGACLCCAIDNNLIRKVSTNDATVIACLKGLVAGVVNLGIAHWIGEGLADSPHMLSAMVTGFAGYGVSLVPFVIALRNLGTARTGAYFSVAPLFGVALSLALWPEMPSILFWCAAALMGIGVWLHLRERREHRHKHEQLPHTRRHRHDEYRQHEHDFDWDGEEPHTHLHVHMPITHTHAHFPDIYHRHSH</sequence>
<protein>
    <submittedName>
        <fullName evidence="8">Drug/metabolite transporter (DMT)-like permease</fullName>
    </submittedName>
</protein>
<evidence type="ECO:0000313" key="9">
    <source>
        <dbReference type="Proteomes" id="UP001229486"/>
    </source>
</evidence>
<dbReference type="Pfam" id="PF00892">
    <property type="entry name" value="EamA"/>
    <property type="match status" value="1"/>
</dbReference>
<dbReference type="AlphaFoldDB" id="A0AB73IPV8"/>
<comment type="caution">
    <text evidence="8">The sequence shown here is derived from an EMBL/GenBank/DDBJ whole genome shotgun (WGS) entry which is preliminary data.</text>
</comment>
<feature type="transmembrane region" description="Helical" evidence="6">
    <location>
        <begin position="64"/>
        <end position="85"/>
    </location>
</feature>
<evidence type="ECO:0000256" key="6">
    <source>
        <dbReference type="SAM" id="Phobius"/>
    </source>
</evidence>
<evidence type="ECO:0000256" key="5">
    <source>
        <dbReference type="ARBA" id="ARBA00023136"/>
    </source>
</evidence>
<feature type="transmembrane region" description="Helical" evidence="6">
    <location>
        <begin position="40"/>
        <end position="58"/>
    </location>
</feature>
<evidence type="ECO:0000256" key="3">
    <source>
        <dbReference type="ARBA" id="ARBA00022692"/>
    </source>
</evidence>
<dbReference type="InterPro" id="IPR000620">
    <property type="entry name" value="EamA_dom"/>
</dbReference>
<feature type="transmembrane region" description="Helical" evidence="6">
    <location>
        <begin position="180"/>
        <end position="197"/>
    </location>
</feature>
<feature type="transmembrane region" description="Helical" evidence="6">
    <location>
        <begin position="128"/>
        <end position="147"/>
    </location>
</feature>
<organism evidence="8 9">
    <name type="scientific">Paraburkholderia caledonica</name>
    <dbReference type="NCBI Taxonomy" id="134536"/>
    <lineage>
        <taxon>Bacteria</taxon>
        <taxon>Pseudomonadati</taxon>
        <taxon>Pseudomonadota</taxon>
        <taxon>Betaproteobacteria</taxon>
        <taxon>Burkholderiales</taxon>
        <taxon>Burkholderiaceae</taxon>
        <taxon>Paraburkholderia</taxon>
    </lineage>
</organism>
<dbReference type="PANTHER" id="PTHR42920">
    <property type="entry name" value="OS03G0707200 PROTEIN-RELATED"/>
    <property type="match status" value="1"/>
</dbReference>
<evidence type="ECO:0000256" key="2">
    <source>
        <dbReference type="ARBA" id="ARBA00022475"/>
    </source>
</evidence>
<keyword evidence="4 6" id="KW-1133">Transmembrane helix</keyword>
<dbReference type="InterPro" id="IPR037185">
    <property type="entry name" value="EmrE-like"/>
</dbReference>
<keyword evidence="3 6" id="KW-0812">Transmembrane</keyword>
<feature type="transmembrane region" description="Helical" evidence="6">
    <location>
        <begin position="97"/>
        <end position="116"/>
    </location>
</feature>
<reference evidence="8" key="1">
    <citation type="submission" date="2023-07" db="EMBL/GenBank/DDBJ databases">
        <title>Sorghum-associated microbial communities from plants grown in Nebraska, USA.</title>
        <authorList>
            <person name="Schachtman D."/>
        </authorList>
    </citation>
    <scope>NUCLEOTIDE SEQUENCE</scope>
    <source>
        <strain evidence="8">DS1061</strain>
    </source>
</reference>
<feature type="domain" description="EamA" evidence="7">
    <location>
        <begin position="66"/>
        <end position="195"/>
    </location>
</feature>
<gene>
    <name evidence="8" type="ORF">J2793_006892</name>
</gene>
<name>A0AB73IPV8_9BURK</name>
<evidence type="ECO:0000259" key="7">
    <source>
        <dbReference type="Pfam" id="PF00892"/>
    </source>
</evidence>
<dbReference type="PANTHER" id="PTHR42920:SF11">
    <property type="entry name" value="INNER MEMBRANE PROTEIN YTFF"/>
    <property type="match status" value="1"/>
</dbReference>
<comment type="subcellular location">
    <subcellularLocation>
        <location evidence="1">Cell membrane</location>
        <topology evidence="1">Multi-pass membrane protein</topology>
    </subcellularLocation>
</comment>
<evidence type="ECO:0000313" key="8">
    <source>
        <dbReference type="EMBL" id="MDP9651417.1"/>
    </source>
</evidence>
<proteinExistence type="predicted"/>
<dbReference type="EMBL" id="JAURTK010000019">
    <property type="protein sequence ID" value="MDP9651417.1"/>
    <property type="molecule type" value="Genomic_DNA"/>
</dbReference>
<feature type="transmembrane region" description="Helical" evidence="6">
    <location>
        <begin position="156"/>
        <end position="174"/>
    </location>
</feature>
<keyword evidence="2" id="KW-1003">Cell membrane</keyword>
<dbReference type="Proteomes" id="UP001229486">
    <property type="component" value="Unassembled WGS sequence"/>
</dbReference>